<accession>A0A0L6W282</accession>
<dbReference type="Proteomes" id="UP000037175">
    <property type="component" value="Unassembled WGS sequence"/>
</dbReference>
<dbReference type="SUPFAM" id="SSF52833">
    <property type="entry name" value="Thioredoxin-like"/>
    <property type="match status" value="1"/>
</dbReference>
<comment type="caution">
    <text evidence="1">The sequence shown here is derived from an EMBL/GenBank/DDBJ whole genome shotgun (WGS) entry which is preliminary data.</text>
</comment>
<keyword evidence="2" id="KW-1185">Reference proteome</keyword>
<dbReference type="EMBL" id="LGTE01000011">
    <property type="protein sequence ID" value="KNZ69571.1"/>
    <property type="molecule type" value="Genomic_DNA"/>
</dbReference>
<dbReference type="CDD" id="cd02980">
    <property type="entry name" value="TRX_Fd_family"/>
    <property type="match status" value="1"/>
</dbReference>
<proteinExistence type="predicted"/>
<dbReference type="Gene3D" id="3.40.30.10">
    <property type="entry name" value="Glutaredoxin"/>
    <property type="match status" value="1"/>
</dbReference>
<dbReference type="InterPro" id="IPR036249">
    <property type="entry name" value="Thioredoxin-like_sf"/>
</dbReference>
<protein>
    <submittedName>
        <fullName evidence="1">Ferredoxin</fullName>
    </submittedName>
</protein>
<sequence>MMSKALVTIFKQLSFIGGVNWVNLQQLEQLKQTALAEKQLAPDSAQPRITVGMGTCGIKAGARHVFQAFGEELKQVGCDAVLVPVGCKGACSYEPLVEVKLPGLPTVLYGNVDPEKVKHIVRQHLMKKQPVHEWVLPA</sequence>
<organism evidence="1 2">
    <name type="scientific">Thermincola ferriacetica</name>
    <dbReference type="NCBI Taxonomy" id="281456"/>
    <lineage>
        <taxon>Bacteria</taxon>
        <taxon>Bacillati</taxon>
        <taxon>Bacillota</taxon>
        <taxon>Clostridia</taxon>
        <taxon>Eubacteriales</taxon>
        <taxon>Thermincolaceae</taxon>
        <taxon>Thermincola</taxon>
    </lineage>
</organism>
<evidence type="ECO:0000313" key="1">
    <source>
        <dbReference type="EMBL" id="KNZ69571.1"/>
    </source>
</evidence>
<evidence type="ECO:0000313" key="2">
    <source>
        <dbReference type="Proteomes" id="UP000037175"/>
    </source>
</evidence>
<name>A0A0L6W282_9FIRM</name>
<gene>
    <name evidence="1" type="ORF">Tfer_1816</name>
</gene>
<dbReference type="AlphaFoldDB" id="A0A0L6W282"/>
<reference evidence="2" key="1">
    <citation type="submission" date="2015-07" db="EMBL/GenBank/DDBJ databases">
        <title>Complete Genome of Thermincola ferriacetica strain Z-0001T.</title>
        <authorList>
            <person name="Lusk B."/>
            <person name="Badalamenti J.P."/>
            <person name="Parameswaran P."/>
            <person name="Bond D.R."/>
            <person name="Torres C.I."/>
        </authorList>
    </citation>
    <scope>NUCLEOTIDE SEQUENCE [LARGE SCALE GENOMIC DNA]</scope>
    <source>
        <strain evidence="2">Z-0001</strain>
    </source>
</reference>